<evidence type="ECO:0000313" key="6">
    <source>
        <dbReference type="EMBL" id="MBQ0958209.1"/>
    </source>
</evidence>
<name>A0A940YF81_9BURK</name>
<evidence type="ECO:0000313" key="7">
    <source>
        <dbReference type="Proteomes" id="UP000678374"/>
    </source>
</evidence>
<accession>A0A940YF81</accession>
<dbReference type="GO" id="GO:0005975">
    <property type="term" value="P:carbohydrate metabolic process"/>
    <property type="evidence" value="ECO:0007669"/>
    <property type="project" value="InterPro"/>
</dbReference>
<feature type="domain" description="Glycoside hydrolase family 13 N-terminal" evidence="3">
    <location>
        <begin position="171"/>
        <end position="255"/>
    </location>
</feature>
<sequence>MNRLCWNAIWAWLPALLAPAVQAQDDCNDPAPWRVLTAAAEPAPAARAVLADRHRLLWAGAPADAEVWLLAAPQGGLRTPLGQAPQGVVQRWRLSVDRAVPAEAAQRLRYLGDGAWRALPAEAVATLPQQLRGETRVVRLDAEGRVTAAAGLQIAGALDDLYAAAESLDDLGAQPGPSESRWRLWAPTAQAVSLCLYRADAGPALAQHALRRDDATGSWQLALAGDARGRYYRYLVDVWTPGTGLVRQRVADPYAVSAGVDARRAYVSGLDEPAVTPLGWAADRAPASVRQATDMTVYELHLRDFSIGDSSVPRADRGRYTAFTHADSAGMRHLRTLARAGLTDVHLLPVFDHGAVPEAGCVTPTPRGGPADATQQAAVAASAARDCFNWGYDPVLFNAPEGSYSRRAADGASRLHEFRQMVMALHRAGLRVGMDVVYNHTVASGQHPNAVLDRVVPGYYHRLNADGVVERSTCCDNTATEHRMMGKLLVDSVLLWARAHHIDSFRFDLMGHQPRALMERLQQRLRAELPDRVIPLIGEGWNFGEVASGARFEQASQLSLNGSGIGSFNDRLRDAVRGGGAGDSGAALLQRAGWAFGLADRSADDAELQRAALWLRAGAAGSLRHYPLRQQDGSVREAQAVDYAGQPAGYASQPTEVVNYVENHDNQTLFDNGVMKLPPDTPREVRARAQLVALATVAFSQGVAYFHAGGELLRSKSLDRNSFDSGDWFNRIDWTGQRHVFGTGLPPAGDNQADWPAMRERLADTRIAPTPREIALVREGFLDLLRIRASTPLLRLAGADEVLQRVRVLPAEPALLAVQIDGRGRPDAQFGQLLLLVNASRTPRRFALPEGRWTNHPVLASVAGILHRGTDCLAGTGQGGLDLPAQSVLVCVAPR</sequence>
<dbReference type="AlphaFoldDB" id="A0A940YF81"/>
<dbReference type="Pfam" id="PF17967">
    <property type="entry name" value="Pullulanase_N2"/>
    <property type="match status" value="1"/>
</dbReference>
<comment type="similarity">
    <text evidence="1">Belongs to the glycosyl hydrolase 13 family.</text>
</comment>
<dbReference type="Gene3D" id="3.20.20.80">
    <property type="entry name" value="Glycosidases"/>
    <property type="match status" value="1"/>
</dbReference>
<dbReference type="Proteomes" id="UP000678374">
    <property type="component" value="Unassembled WGS sequence"/>
</dbReference>
<dbReference type="InterPro" id="IPR040671">
    <property type="entry name" value="Pullulanase_N2"/>
</dbReference>
<dbReference type="SUPFAM" id="SSF81296">
    <property type="entry name" value="E set domains"/>
    <property type="match status" value="2"/>
</dbReference>
<dbReference type="RefSeq" id="WP_210800729.1">
    <property type="nucleotide sequence ID" value="NZ_JAGQDE010000003.1"/>
</dbReference>
<organism evidence="6 7">
    <name type="scientific">Ideonella aquatica</name>
    <dbReference type="NCBI Taxonomy" id="2824119"/>
    <lineage>
        <taxon>Bacteria</taxon>
        <taxon>Pseudomonadati</taxon>
        <taxon>Pseudomonadota</taxon>
        <taxon>Betaproteobacteria</taxon>
        <taxon>Burkholderiales</taxon>
        <taxon>Sphaerotilaceae</taxon>
        <taxon>Ideonella</taxon>
    </lineage>
</organism>
<dbReference type="InterPro" id="IPR004193">
    <property type="entry name" value="Glyco_hydro_13_N"/>
</dbReference>
<feature type="domain" description="Pullulanase N2" evidence="5">
    <location>
        <begin position="46"/>
        <end position="160"/>
    </location>
</feature>
<protein>
    <submittedName>
        <fullName evidence="6">DUF3372 domain-containing protein</fullName>
    </submittedName>
</protein>
<evidence type="ECO:0000256" key="1">
    <source>
        <dbReference type="ARBA" id="ARBA00008061"/>
    </source>
</evidence>
<dbReference type="EMBL" id="JAGQDE010000003">
    <property type="protein sequence ID" value="MBQ0958209.1"/>
    <property type="molecule type" value="Genomic_DNA"/>
</dbReference>
<dbReference type="InterPro" id="IPR013783">
    <property type="entry name" value="Ig-like_fold"/>
</dbReference>
<evidence type="ECO:0000259" key="4">
    <source>
        <dbReference type="Pfam" id="PF11852"/>
    </source>
</evidence>
<evidence type="ECO:0000256" key="2">
    <source>
        <dbReference type="SAM" id="SignalP"/>
    </source>
</evidence>
<dbReference type="SUPFAM" id="SSF51445">
    <property type="entry name" value="(Trans)glycosidases"/>
    <property type="match status" value="1"/>
</dbReference>
<comment type="caution">
    <text evidence="6">The sequence shown here is derived from an EMBL/GenBank/DDBJ whole genome shotgun (WGS) entry which is preliminary data.</text>
</comment>
<feature type="domain" description="Alpha-1,6-glucosidases pullulanase-type C-terminal" evidence="4">
    <location>
        <begin position="737"/>
        <end position="893"/>
    </location>
</feature>
<evidence type="ECO:0000259" key="5">
    <source>
        <dbReference type="Pfam" id="PF17967"/>
    </source>
</evidence>
<dbReference type="InterPro" id="IPR017853">
    <property type="entry name" value="GH"/>
</dbReference>
<dbReference type="InterPro" id="IPR024561">
    <property type="entry name" value="Pullul_strch_C"/>
</dbReference>
<proteinExistence type="inferred from homology"/>
<dbReference type="InterPro" id="IPR014756">
    <property type="entry name" value="Ig_E-set"/>
</dbReference>
<keyword evidence="7" id="KW-1185">Reference proteome</keyword>
<dbReference type="CDD" id="cd02860">
    <property type="entry name" value="E_set_Pullulanase"/>
    <property type="match status" value="1"/>
</dbReference>
<gene>
    <name evidence="6" type="ORF">KAK06_04505</name>
</gene>
<dbReference type="CDD" id="cd11341">
    <property type="entry name" value="AmyAc_Pullulanase_LD-like"/>
    <property type="match status" value="1"/>
</dbReference>
<dbReference type="Gene3D" id="2.60.40.10">
    <property type="entry name" value="Immunoglobulins"/>
    <property type="match status" value="1"/>
</dbReference>
<feature type="chain" id="PRO_5037006004" evidence="2">
    <location>
        <begin position="24"/>
        <end position="895"/>
    </location>
</feature>
<dbReference type="Pfam" id="PF11852">
    <property type="entry name" value="Pullul_strch_C"/>
    <property type="match status" value="1"/>
</dbReference>
<dbReference type="PANTHER" id="PTHR43002">
    <property type="entry name" value="GLYCOGEN DEBRANCHING ENZYME"/>
    <property type="match status" value="1"/>
</dbReference>
<reference evidence="6" key="1">
    <citation type="submission" date="2021-04" db="EMBL/GenBank/DDBJ databases">
        <title>The genome sequence of Ideonella sp. 4Y11.</title>
        <authorList>
            <person name="Liu Y."/>
        </authorList>
    </citation>
    <scope>NUCLEOTIDE SEQUENCE</scope>
    <source>
        <strain evidence="6">4Y11</strain>
    </source>
</reference>
<dbReference type="GO" id="GO:0004553">
    <property type="term" value="F:hydrolase activity, hydrolyzing O-glycosyl compounds"/>
    <property type="evidence" value="ECO:0007669"/>
    <property type="project" value="InterPro"/>
</dbReference>
<dbReference type="Gene3D" id="2.60.40.1130">
    <property type="entry name" value="Rab geranylgeranyltransferase alpha-subunit, insert domain"/>
    <property type="match status" value="1"/>
</dbReference>
<dbReference type="Pfam" id="PF02922">
    <property type="entry name" value="CBM_48"/>
    <property type="match status" value="1"/>
</dbReference>
<feature type="signal peptide" evidence="2">
    <location>
        <begin position="1"/>
        <end position="23"/>
    </location>
</feature>
<evidence type="ECO:0000259" key="3">
    <source>
        <dbReference type="Pfam" id="PF02922"/>
    </source>
</evidence>
<keyword evidence="2" id="KW-0732">Signal</keyword>